<feature type="compositionally biased region" description="Basic residues" evidence="1">
    <location>
        <begin position="114"/>
        <end position="132"/>
    </location>
</feature>
<sequence>KLYGVPNRAVSSPSSHPWSLHCAPVFLYLLWFHVRRSPHRLWEFSQFGNGPHTHTHTSRHPPRPTSPSPRKPGGPHLDRDQEDQQEVRPGLAAAEKSAAERGARRPAKSASRACRTKAGPRARPPPRNRRRGGGFCSPRTRPPGMMTRPPASLFRVPLG</sequence>
<feature type="compositionally biased region" description="Basic residues" evidence="1">
    <location>
        <begin position="53"/>
        <end position="62"/>
    </location>
</feature>
<evidence type="ECO:0000313" key="2">
    <source>
        <dbReference type="EMBL" id="KAG5456101.1"/>
    </source>
</evidence>
<evidence type="ECO:0000313" key="3">
    <source>
        <dbReference type="Proteomes" id="UP000673691"/>
    </source>
</evidence>
<feature type="compositionally biased region" description="Pro residues" evidence="1">
    <location>
        <begin position="63"/>
        <end position="72"/>
    </location>
</feature>
<proteinExistence type="predicted"/>
<feature type="compositionally biased region" description="Low complexity" evidence="1">
    <location>
        <begin position="138"/>
        <end position="150"/>
    </location>
</feature>
<comment type="caution">
    <text evidence="2">The sequence shown here is derived from an EMBL/GenBank/DDBJ whole genome shotgun (WGS) entry which is preliminary data.</text>
</comment>
<name>A0A8H7ZMH0_9FUNG</name>
<feature type="non-terminal residue" evidence="2">
    <location>
        <position position="1"/>
    </location>
</feature>
<keyword evidence="3" id="KW-1185">Reference proteome</keyword>
<protein>
    <submittedName>
        <fullName evidence="2">Uncharacterized protein</fullName>
    </submittedName>
</protein>
<dbReference type="AlphaFoldDB" id="A0A8H7ZMH0"/>
<reference evidence="2 3" key="1">
    <citation type="journal article" name="Sci. Rep.">
        <title>Genome-scale phylogenetic analyses confirm Olpidium as the closest living zoosporic fungus to the non-flagellated, terrestrial fungi.</title>
        <authorList>
            <person name="Chang Y."/>
            <person name="Rochon D."/>
            <person name="Sekimoto S."/>
            <person name="Wang Y."/>
            <person name="Chovatia M."/>
            <person name="Sandor L."/>
            <person name="Salamov A."/>
            <person name="Grigoriev I.V."/>
            <person name="Stajich J.E."/>
            <person name="Spatafora J.W."/>
        </authorList>
    </citation>
    <scope>NUCLEOTIDE SEQUENCE [LARGE SCALE GENOMIC DNA]</scope>
    <source>
        <strain evidence="2">S191</strain>
    </source>
</reference>
<evidence type="ECO:0000256" key="1">
    <source>
        <dbReference type="SAM" id="MobiDB-lite"/>
    </source>
</evidence>
<organism evidence="2 3">
    <name type="scientific">Olpidium bornovanus</name>
    <dbReference type="NCBI Taxonomy" id="278681"/>
    <lineage>
        <taxon>Eukaryota</taxon>
        <taxon>Fungi</taxon>
        <taxon>Fungi incertae sedis</taxon>
        <taxon>Olpidiomycota</taxon>
        <taxon>Olpidiomycotina</taxon>
        <taxon>Olpidiomycetes</taxon>
        <taxon>Olpidiales</taxon>
        <taxon>Olpidiaceae</taxon>
        <taxon>Olpidium</taxon>
    </lineage>
</organism>
<accession>A0A8H7ZMH0</accession>
<gene>
    <name evidence="2" type="ORF">BJ554DRAFT_4255</name>
</gene>
<dbReference type="EMBL" id="JAEFCI010012287">
    <property type="protein sequence ID" value="KAG5456101.1"/>
    <property type="molecule type" value="Genomic_DNA"/>
</dbReference>
<feature type="region of interest" description="Disordered" evidence="1">
    <location>
        <begin position="51"/>
        <end position="159"/>
    </location>
</feature>
<dbReference type="Proteomes" id="UP000673691">
    <property type="component" value="Unassembled WGS sequence"/>
</dbReference>